<gene>
    <name evidence="2" type="ORF">ILEXP_LOCUS55594</name>
</gene>
<accession>A0ABC8UVU3</accession>
<feature type="non-terminal residue" evidence="2">
    <location>
        <position position="1"/>
    </location>
</feature>
<dbReference type="EMBL" id="CAUOFW020009235">
    <property type="protein sequence ID" value="CAK9185211.1"/>
    <property type="molecule type" value="Genomic_DNA"/>
</dbReference>
<sequence>EMVGGDDAGVQVHDTKDVANTDINMVDTGMSKSTPVHGVVGQGDTPTSRKHRRKATGETSNGIARNISKMIEILGDYVSSFGKQLSDIA</sequence>
<evidence type="ECO:0000313" key="2">
    <source>
        <dbReference type="EMBL" id="CAK9185211.1"/>
    </source>
</evidence>
<protein>
    <submittedName>
        <fullName evidence="2">Uncharacterized protein</fullName>
    </submittedName>
</protein>
<dbReference type="Proteomes" id="UP001642360">
    <property type="component" value="Unassembled WGS sequence"/>
</dbReference>
<keyword evidence="3" id="KW-1185">Reference proteome</keyword>
<proteinExistence type="predicted"/>
<name>A0ABC8UVU3_9AQUA</name>
<dbReference type="AlphaFoldDB" id="A0ABC8UVU3"/>
<comment type="caution">
    <text evidence="2">The sequence shown here is derived from an EMBL/GenBank/DDBJ whole genome shotgun (WGS) entry which is preliminary data.</text>
</comment>
<feature type="region of interest" description="Disordered" evidence="1">
    <location>
        <begin position="1"/>
        <end position="61"/>
    </location>
</feature>
<evidence type="ECO:0000313" key="3">
    <source>
        <dbReference type="Proteomes" id="UP001642360"/>
    </source>
</evidence>
<evidence type="ECO:0000256" key="1">
    <source>
        <dbReference type="SAM" id="MobiDB-lite"/>
    </source>
</evidence>
<organism evidence="2 3">
    <name type="scientific">Ilex paraguariensis</name>
    <name type="common">yerba mate</name>
    <dbReference type="NCBI Taxonomy" id="185542"/>
    <lineage>
        <taxon>Eukaryota</taxon>
        <taxon>Viridiplantae</taxon>
        <taxon>Streptophyta</taxon>
        <taxon>Embryophyta</taxon>
        <taxon>Tracheophyta</taxon>
        <taxon>Spermatophyta</taxon>
        <taxon>Magnoliopsida</taxon>
        <taxon>eudicotyledons</taxon>
        <taxon>Gunneridae</taxon>
        <taxon>Pentapetalae</taxon>
        <taxon>asterids</taxon>
        <taxon>campanulids</taxon>
        <taxon>Aquifoliales</taxon>
        <taxon>Aquifoliaceae</taxon>
        <taxon>Ilex</taxon>
    </lineage>
</organism>
<reference evidence="2 3" key="1">
    <citation type="submission" date="2024-02" db="EMBL/GenBank/DDBJ databases">
        <authorList>
            <person name="Vignale AGUSTIN F."/>
            <person name="Sosa J E."/>
            <person name="Modenutti C."/>
        </authorList>
    </citation>
    <scope>NUCLEOTIDE SEQUENCE [LARGE SCALE GENOMIC DNA]</scope>
</reference>